<reference evidence="2" key="2">
    <citation type="submission" date="2021-04" db="EMBL/GenBank/DDBJ databases">
        <authorList>
            <person name="Gilroy R."/>
        </authorList>
    </citation>
    <scope>NUCLEOTIDE SEQUENCE</scope>
    <source>
        <strain evidence="2">CHK188-16595</strain>
    </source>
</reference>
<name>A0A9D2MIF5_9FIRM</name>
<dbReference type="InterPro" id="IPR024234">
    <property type="entry name" value="DUF3801"/>
</dbReference>
<reference evidence="2" key="1">
    <citation type="journal article" date="2021" name="PeerJ">
        <title>Extensive microbial diversity within the chicken gut microbiome revealed by metagenomics and culture.</title>
        <authorList>
            <person name="Gilroy R."/>
            <person name="Ravi A."/>
            <person name="Getino M."/>
            <person name="Pursley I."/>
            <person name="Horton D.L."/>
            <person name="Alikhan N.F."/>
            <person name="Baker D."/>
            <person name="Gharbi K."/>
            <person name="Hall N."/>
            <person name="Watson M."/>
            <person name="Adriaenssens E.M."/>
            <person name="Foster-Nyarko E."/>
            <person name="Jarju S."/>
            <person name="Secka A."/>
            <person name="Antonio M."/>
            <person name="Oren A."/>
            <person name="Chaudhuri R.R."/>
            <person name="La Ragione R."/>
            <person name="Hildebrand F."/>
            <person name="Pallen M.J."/>
        </authorList>
    </citation>
    <scope>NUCLEOTIDE SEQUENCE</scope>
    <source>
        <strain evidence="2">CHK188-16595</strain>
    </source>
</reference>
<comment type="caution">
    <text evidence="2">The sequence shown here is derived from an EMBL/GenBank/DDBJ whole genome shotgun (WGS) entry which is preliminary data.</text>
</comment>
<evidence type="ECO:0000256" key="1">
    <source>
        <dbReference type="SAM" id="MobiDB-lite"/>
    </source>
</evidence>
<organism evidence="2 3">
    <name type="scientific">Candidatus Eubacterium faecale</name>
    <dbReference type="NCBI Taxonomy" id="2838568"/>
    <lineage>
        <taxon>Bacteria</taxon>
        <taxon>Bacillati</taxon>
        <taxon>Bacillota</taxon>
        <taxon>Clostridia</taxon>
        <taxon>Eubacteriales</taxon>
        <taxon>Eubacteriaceae</taxon>
        <taxon>Eubacterium</taxon>
    </lineage>
</organism>
<protein>
    <submittedName>
        <fullName evidence="2">DUF3801 domain-containing protein</fullName>
    </submittedName>
</protein>
<feature type="compositionally biased region" description="Low complexity" evidence="1">
    <location>
        <begin position="182"/>
        <end position="192"/>
    </location>
</feature>
<feature type="region of interest" description="Disordered" evidence="1">
    <location>
        <begin position="167"/>
        <end position="207"/>
    </location>
</feature>
<gene>
    <name evidence="2" type="ORF">IAA37_03120</name>
</gene>
<accession>A0A9D2MIF5</accession>
<dbReference type="Pfam" id="PF12687">
    <property type="entry name" value="DUF3801"/>
    <property type="match status" value="1"/>
</dbReference>
<proteinExistence type="predicted"/>
<evidence type="ECO:0000313" key="2">
    <source>
        <dbReference type="EMBL" id="HJB74648.1"/>
    </source>
</evidence>
<evidence type="ECO:0000313" key="3">
    <source>
        <dbReference type="Proteomes" id="UP000823877"/>
    </source>
</evidence>
<feature type="region of interest" description="Disordered" evidence="1">
    <location>
        <begin position="307"/>
        <end position="335"/>
    </location>
</feature>
<dbReference type="AlphaFoldDB" id="A0A9D2MIF5"/>
<sequence>MSAEAEATDVLVRISLQGVEYFLKIAGSATERGLALLFAVIKTIYEKTKGKQKLGGKINARSFLTNFISSSVFSVSKEDMKKLEPELKRLHIPYMRYKSTKEMKSDGKIEISVRQEDAERFIRLAESKGIAALAAYDFKCEEISENTYEELLNEGAARGVDFYVSPDGEVQINERKNPTPAPTENRSNPSEPNSKESNSDSFTFDPKKGIDKNLAAAKVEAMRRDGRLIPISANKDTLLIENAKDGVILTIPGTQQKERIFVPKGDIVNMNADGGLTIRADLQADKSYHILDTNNQPVRNMTGKEIRQSGKWNRVSKERPVQRSARPVTRGRGGR</sequence>
<dbReference type="Proteomes" id="UP000823877">
    <property type="component" value="Unassembled WGS sequence"/>
</dbReference>
<dbReference type="EMBL" id="DWXN01000006">
    <property type="protein sequence ID" value="HJB74648.1"/>
    <property type="molecule type" value="Genomic_DNA"/>
</dbReference>